<protein>
    <submittedName>
        <fullName evidence="2">Uncharacterized protein</fullName>
    </submittedName>
</protein>
<comment type="caution">
    <text evidence="2">The sequence shown here is derived from an EMBL/GenBank/DDBJ whole genome shotgun (WGS) entry which is preliminary data.</text>
</comment>
<dbReference type="VEuPathDB" id="VectorBase:HLOH_041461"/>
<keyword evidence="3" id="KW-1185">Reference proteome</keyword>
<dbReference type="AlphaFoldDB" id="A0A9J6GZA5"/>
<gene>
    <name evidence="2" type="ORF">HPB48_000784</name>
</gene>
<proteinExistence type="predicted"/>
<feature type="region of interest" description="Disordered" evidence="1">
    <location>
        <begin position="47"/>
        <end position="72"/>
    </location>
</feature>
<evidence type="ECO:0000313" key="2">
    <source>
        <dbReference type="EMBL" id="KAH9379992.1"/>
    </source>
</evidence>
<organism evidence="2 3">
    <name type="scientific">Haemaphysalis longicornis</name>
    <name type="common">Bush tick</name>
    <dbReference type="NCBI Taxonomy" id="44386"/>
    <lineage>
        <taxon>Eukaryota</taxon>
        <taxon>Metazoa</taxon>
        <taxon>Ecdysozoa</taxon>
        <taxon>Arthropoda</taxon>
        <taxon>Chelicerata</taxon>
        <taxon>Arachnida</taxon>
        <taxon>Acari</taxon>
        <taxon>Parasitiformes</taxon>
        <taxon>Ixodida</taxon>
        <taxon>Ixodoidea</taxon>
        <taxon>Ixodidae</taxon>
        <taxon>Haemaphysalinae</taxon>
        <taxon>Haemaphysalis</taxon>
    </lineage>
</organism>
<evidence type="ECO:0000313" key="3">
    <source>
        <dbReference type="Proteomes" id="UP000821853"/>
    </source>
</evidence>
<reference evidence="2 3" key="1">
    <citation type="journal article" date="2020" name="Cell">
        <title>Large-Scale Comparative Analyses of Tick Genomes Elucidate Their Genetic Diversity and Vector Capacities.</title>
        <authorList>
            <consortium name="Tick Genome and Microbiome Consortium (TIGMIC)"/>
            <person name="Jia N."/>
            <person name="Wang J."/>
            <person name="Shi W."/>
            <person name="Du L."/>
            <person name="Sun Y."/>
            <person name="Zhan W."/>
            <person name="Jiang J.F."/>
            <person name="Wang Q."/>
            <person name="Zhang B."/>
            <person name="Ji P."/>
            <person name="Bell-Sakyi L."/>
            <person name="Cui X.M."/>
            <person name="Yuan T.T."/>
            <person name="Jiang B.G."/>
            <person name="Yang W.F."/>
            <person name="Lam T.T."/>
            <person name="Chang Q.C."/>
            <person name="Ding S.J."/>
            <person name="Wang X.J."/>
            <person name="Zhu J.G."/>
            <person name="Ruan X.D."/>
            <person name="Zhao L."/>
            <person name="Wei J.T."/>
            <person name="Ye R.Z."/>
            <person name="Que T.C."/>
            <person name="Du C.H."/>
            <person name="Zhou Y.H."/>
            <person name="Cheng J.X."/>
            <person name="Dai P.F."/>
            <person name="Guo W.B."/>
            <person name="Han X.H."/>
            <person name="Huang E.J."/>
            <person name="Li L.F."/>
            <person name="Wei W."/>
            <person name="Gao Y.C."/>
            <person name="Liu J.Z."/>
            <person name="Shao H.Z."/>
            <person name="Wang X."/>
            <person name="Wang C.C."/>
            <person name="Yang T.C."/>
            <person name="Huo Q.B."/>
            <person name="Li W."/>
            <person name="Chen H.Y."/>
            <person name="Chen S.E."/>
            <person name="Zhou L.G."/>
            <person name="Ni X.B."/>
            <person name="Tian J.H."/>
            <person name="Sheng Y."/>
            <person name="Liu T."/>
            <person name="Pan Y.S."/>
            <person name="Xia L.Y."/>
            <person name="Li J."/>
            <person name="Zhao F."/>
            <person name="Cao W.C."/>
        </authorList>
    </citation>
    <scope>NUCLEOTIDE SEQUENCE [LARGE SCALE GENOMIC DNA]</scope>
    <source>
        <strain evidence="2">HaeL-2018</strain>
    </source>
</reference>
<dbReference type="EMBL" id="JABSTR010000010">
    <property type="protein sequence ID" value="KAH9379992.1"/>
    <property type="molecule type" value="Genomic_DNA"/>
</dbReference>
<sequence>MDVRTSQDRPNATEEDESDTAPCIPYTNQAIHNKRQASLAAQTRIVTPPTSGLRPSPQARKPQPPTLPSDSFKLAIRPRNSVVLSKVSPIVFSTCILQGAKLRSLDTGMKIRINEDQNIHVASTPYQSAASALSKMTKLAIGETTYAMASYGLSPVNSCNGEIHNIHMEAIPEN</sequence>
<accession>A0A9J6GZA5</accession>
<name>A0A9J6GZA5_HAELO</name>
<evidence type="ECO:0000256" key="1">
    <source>
        <dbReference type="SAM" id="MobiDB-lite"/>
    </source>
</evidence>
<dbReference type="Proteomes" id="UP000821853">
    <property type="component" value="Chromosome 8"/>
</dbReference>
<feature type="region of interest" description="Disordered" evidence="1">
    <location>
        <begin position="1"/>
        <end position="24"/>
    </location>
</feature>